<evidence type="ECO:0000256" key="4">
    <source>
        <dbReference type="ARBA" id="ARBA00022840"/>
    </source>
</evidence>
<evidence type="ECO:0000256" key="6">
    <source>
        <dbReference type="SAM" id="MobiDB-lite"/>
    </source>
</evidence>
<dbReference type="PRINTS" id="PR00109">
    <property type="entry name" value="TYRKINASE"/>
</dbReference>
<gene>
    <name evidence="8" type="ORF">PPROV_000958300</name>
</gene>
<feature type="domain" description="Protein kinase" evidence="7">
    <location>
        <begin position="567"/>
        <end position="835"/>
    </location>
</feature>
<dbReference type="EMBL" id="BNJQ01000031">
    <property type="protein sequence ID" value="GHP10852.1"/>
    <property type="molecule type" value="Genomic_DNA"/>
</dbReference>
<dbReference type="Gene3D" id="3.30.200.20">
    <property type="entry name" value="Phosphorylase Kinase, domain 1"/>
    <property type="match status" value="1"/>
</dbReference>
<feature type="binding site" evidence="5">
    <location>
        <position position="594"/>
    </location>
    <ligand>
        <name>ATP</name>
        <dbReference type="ChEBI" id="CHEBI:30616"/>
    </ligand>
</feature>
<dbReference type="CDD" id="cd13999">
    <property type="entry name" value="STKc_MAP3K-like"/>
    <property type="match status" value="1"/>
</dbReference>
<reference evidence="8" key="1">
    <citation type="submission" date="2020-10" db="EMBL/GenBank/DDBJ databases">
        <title>Unveiling of a novel bifunctional photoreceptor, Dualchrome1, isolated from a cosmopolitan green alga.</title>
        <authorList>
            <person name="Suzuki S."/>
            <person name="Kawachi M."/>
        </authorList>
    </citation>
    <scope>NUCLEOTIDE SEQUENCE</scope>
    <source>
        <strain evidence="8">NIES 2893</strain>
    </source>
</reference>
<evidence type="ECO:0000256" key="1">
    <source>
        <dbReference type="ARBA" id="ARBA00022679"/>
    </source>
</evidence>
<dbReference type="AlphaFoldDB" id="A0A830HUR8"/>
<evidence type="ECO:0000256" key="2">
    <source>
        <dbReference type="ARBA" id="ARBA00022741"/>
    </source>
</evidence>
<dbReference type="PROSITE" id="PS50011">
    <property type="entry name" value="PROTEIN_KINASE_DOM"/>
    <property type="match status" value="1"/>
</dbReference>
<dbReference type="Pfam" id="PF07714">
    <property type="entry name" value="PK_Tyr_Ser-Thr"/>
    <property type="match status" value="1"/>
</dbReference>
<organism evidence="8 9">
    <name type="scientific">Pycnococcus provasolii</name>
    <dbReference type="NCBI Taxonomy" id="41880"/>
    <lineage>
        <taxon>Eukaryota</taxon>
        <taxon>Viridiplantae</taxon>
        <taxon>Chlorophyta</taxon>
        <taxon>Pseudoscourfieldiophyceae</taxon>
        <taxon>Pseudoscourfieldiales</taxon>
        <taxon>Pycnococcaceae</taxon>
        <taxon>Pycnococcus</taxon>
    </lineage>
</organism>
<feature type="region of interest" description="Disordered" evidence="6">
    <location>
        <begin position="367"/>
        <end position="387"/>
    </location>
</feature>
<accession>A0A830HUR8</accession>
<feature type="compositionally biased region" description="Acidic residues" evidence="6">
    <location>
        <begin position="45"/>
        <end position="55"/>
    </location>
</feature>
<evidence type="ECO:0000256" key="3">
    <source>
        <dbReference type="ARBA" id="ARBA00022777"/>
    </source>
</evidence>
<evidence type="ECO:0000256" key="5">
    <source>
        <dbReference type="PROSITE-ProRule" id="PRU10141"/>
    </source>
</evidence>
<keyword evidence="9" id="KW-1185">Reference proteome</keyword>
<feature type="region of interest" description="Disordered" evidence="6">
    <location>
        <begin position="515"/>
        <end position="534"/>
    </location>
</feature>
<dbReference type="InterPro" id="IPR008266">
    <property type="entry name" value="Tyr_kinase_AS"/>
</dbReference>
<keyword evidence="1" id="KW-0808">Transferase</keyword>
<sequence length="835" mass="91443">MDTDASYDGYDDSDEYYVSRDDMYDDEDDVYDPTTSPSDSYGVDGYDDDYGYGDDGENYNYDDYEGDGASIPSAAECHTALGDGDGEFPDFAALIDFLQDVEPVDVPPPRAEEYASVWQRVLEGVAHGNSDAEDLAFMLAEIGMVEQPSSGSTVHGTCLHAAVALFHGGLVEAIASTPAATSMLTLNETSPGGGYTGSAGHLAVWNRDMLIPMAKYMLVRSVAGEARKRRRVGGGESGKARYGSALREKARGHLSGNLRKASMLQHCLVEGKVLESEARELGDDKLDNDSSASQLVVEEEDDDKSTRASPREQHATHEVPDDAHLHEESRLGVVSDSEPAPHESEPAPTPTTTLAQAWANLGPLASTSKRVTLSPSPSDADSTPRARAHARWARAWDASRALIRRGKHGDKVGAPKRVAEQAARTSQRTLSAEDVIADTLRMMPVQPDRITNVDGPVLELSRVDDTSNAVDVTIKHSFRAHFDARTLPKNTMWALPPTPDGSAPPSFSALLLEGPRGDVDEDSSGSMLTTHAGTNDDDARAHDLMFSPEFAHLRIDSESISYTRDCIGPHNRLGIGGYGEVYKGVWRGTPVAVKRLFDQRGAGQEVFASEVSILSRLRHPRVVLWMGVIVEPQNLSIVMEYMDRGSLADVVHKMAPDGRTFANRLTTAMKMSWAHDIVEGMAYLHGQHIVHRDLTSNNVLMNKKGQAKITDFGLSKVKNSRHSNGTSSAKKHGAAYYCAPEALRNDPYDYPCDVFSFGVILWELMHRQRPFDGVDIYPFIASVQREGTRYIRSTLEWNEAAIVGVPQVKDIALRCWLETPRDRPAFQELVGELVL</sequence>
<dbReference type="InterPro" id="IPR051681">
    <property type="entry name" value="Ser/Thr_Kinases-Pseudokinases"/>
</dbReference>
<dbReference type="InterPro" id="IPR000719">
    <property type="entry name" value="Prot_kinase_dom"/>
</dbReference>
<feature type="region of interest" description="Disordered" evidence="6">
    <location>
        <begin position="1"/>
        <end position="55"/>
    </location>
</feature>
<dbReference type="PROSITE" id="PS00109">
    <property type="entry name" value="PROTEIN_KINASE_TYR"/>
    <property type="match status" value="1"/>
</dbReference>
<keyword evidence="4 5" id="KW-0067">ATP-binding</keyword>
<evidence type="ECO:0000259" key="7">
    <source>
        <dbReference type="PROSITE" id="PS50011"/>
    </source>
</evidence>
<comment type="caution">
    <text evidence="8">The sequence shown here is derived from an EMBL/GenBank/DDBJ whole genome shotgun (WGS) entry which is preliminary data.</text>
</comment>
<dbReference type="PROSITE" id="PS00107">
    <property type="entry name" value="PROTEIN_KINASE_ATP"/>
    <property type="match status" value="1"/>
</dbReference>
<dbReference type="Gene3D" id="1.10.510.10">
    <property type="entry name" value="Transferase(Phosphotransferase) domain 1"/>
    <property type="match status" value="1"/>
</dbReference>
<dbReference type="OrthoDB" id="346907at2759"/>
<dbReference type="GO" id="GO:0004674">
    <property type="term" value="F:protein serine/threonine kinase activity"/>
    <property type="evidence" value="ECO:0007669"/>
    <property type="project" value="TreeGrafter"/>
</dbReference>
<evidence type="ECO:0000313" key="8">
    <source>
        <dbReference type="EMBL" id="GHP10852.1"/>
    </source>
</evidence>
<feature type="region of interest" description="Disordered" evidence="6">
    <location>
        <begin position="280"/>
        <end position="350"/>
    </location>
</feature>
<dbReference type="PANTHER" id="PTHR44329">
    <property type="entry name" value="SERINE/THREONINE-PROTEIN KINASE TNNI3K-RELATED"/>
    <property type="match status" value="1"/>
</dbReference>
<proteinExistence type="predicted"/>
<dbReference type="InterPro" id="IPR017441">
    <property type="entry name" value="Protein_kinase_ATP_BS"/>
</dbReference>
<dbReference type="SUPFAM" id="SSF56112">
    <property type="entry name" value="Protein kinase-like (PK-like)"/>
    <property type="match status" value="1"/>
</dbReference>
<dbReference type="InterPro" id="IPR001245">
    <property type="entry name" value="Ser-Thr/Tyr_kinase_cat_dom"/>
</dbReference>
<evidence type="ECO:0000313" key="9">
    <source>
        <dbReference type="Proteomes" id="UP000660262"/>
    </source>
</evidence>
<dbReference type="GO" id="GO:0005524">
    <property type="term" value="F:ATP binding"/>
    <property type="evidence" value="ECO:0007669"/>
    <property type="project" value="UniProtKB-UniRule"/>
</dbReference>
<keyword evidence="2 5" id="KW-0547">Nucleotide-binding</keyword>
<protein>
    <recommendedName>
        <fullName evidence="7">Protein kinase domain-containing protein</fullName>
    </recommendedName>
</protein>
<feature type="compositionally biased region" description="Polar residues" evidence="6">
    <location>
        <begin position="524"/>
        <end position="533"/>
    </location>
</feature>
<dbReference type="InterPro" id="IPR011009">
    <property type="entry name" value="Kinase-like_dom_sf"/>
</dbReference>
<feature type="compositionally biased region" description="Acidic residues" evidence="6">
    <location>
        <begin position="1"/>
        <end position="15"/>
    </location>
</feature>
<name>A0A830HUR8_9CHLO</name>
<feature type="region of interest" description="Disordered" evidence="6">
    <location>
        <begin position="227"/>
        <end position="248"/>
    </location>
</feature>
<dbReference type="Proteomes" id="UP000660262">
    <property type="component" value="Unassembled WGS sequence"/>
</dbReference>
<keyword evidence="3" id="KW-0418">Kinase</keyword>
<feature type="compositionally biased region" description="Basic and acidic residues" evidence="6">
    <location>
        <begin position="304"/>
        <end position="330"/>
    </location>
</feature>
<dbReference type="PANTHER" id="PTHR44329:SF288">
    <property type="entry name" value="MITOGEN-ACTIVATED PROTEIN KINASE KINASE KINASE 20"/>
    <property type="match status" value="1"/>
</dbReference>
<feature type="compositionally biased region" description="Polar residues" evidence="6">
    <location>
        <begin position="367"/>
        <end position="381"/>
    </location>
</feature>